<gene>
    <name evidence="10" type="ORF">COV53_02900</name>
</gene>
<feature type="non-terminal residue" evidence="10">
    <location>
        <position position="502"/>
    </location>
</feature>
<evidence type="ECO:0000256" key="7">
    <source>
        <dbReference type="SAM" id="MobiDB-lite"/>
    </source>
</evidence>
<dbReference type="InterPro" id="IPR022398">
    <property type="entry name" value="Peptidase_S8_His-AS"/>
</dbReference>
<dbReference type="PANTHER" id="PTHR43806:SF11">
    <property type="entry name" value="CEREVISIN-RELATED"/>
    <property type="match status" value="1"/>
</dbReference>
<dbReference type="InterPro" id="IPR050131">
    <property type="entry name" value="Peptidase_S8_subtilisin-like"/>
</dbReference>
<dbReference type="PROSITE" id="PS00138">
    <property type="entry name" value="SUBTILASE_SER"/>
    <property type="match status" value="1"/>
</dbReference>
<dbReference type="AlphaFoldDB" id="A0A2H0NHX4"/>
<feature type="active site" description="Charge relay system" evidence="5 6">
    <location>
        <position position="164"/>
    </location>
</feature>
<dbReference type="PROSITE" id="PS51892">
    <property type="entry name" value="SUBTILASE"/>
    <property type="match status" value="1"/>
</dbReference>
<dbReference type="InterPro" id="IPR023828">
    <property type="entry name" value="Peptidase_S8_Ser-AS"/>
</dbReference>
<feature type="signal peptide" evidence="8">
    <location>
        <begin position="1"/>
        <end position="26"/>
    </location>
</feature>
<feature type="domain" description="Peptidase S8/S53" evidence="9">
    <location>
        <begin position="156"/>
        <end position="441"/>
    </location>
</feature>
<evidence type="ECO:0000256" key="2">
    <source>
        <dbReference type="ARBA" id="ARBA00022670"/>
    </source>
</evidence>
<dbReference type="PRINTS" id="PR00723">
    <property type="entry name" value="SUBTILISIN"/>
</dbReference>
<evidence type="ECO:0000313" key="11">
    <source>
        <dbReference type="Proteomes" id="UP000230707"/>
    </source>
</evidence>
<feature type="compositionally biased region" description="Low complexity" evidence="7">
    <location>
        <begin position="476"/>
        <end position="490"/>
    </location>
</feature>
<organism evidence="10 11">
    <name type="scientific">Candidatus Gottesmanbacteria bacterium CG11_big_fil_rev_8_21_14_0_20_37_11</name>
    <dbReference type="NCBI Taxonomy" id="1974575"/>
    <lineage>
        <taxon>Bacteria</taxon>
        <taxon>Candidatus Gottesmaniibacteriota</taxon>
    </lineage>
</organism>
<feature type="chain" id="PRO_5013903727" description="Peptidase S8/S53 domain-containing protein" evidence="8">
    <location>
        <begin position="27"/>
        <end position="502"/>
    </location>
</feature>
<evidence type="ECO:0000256" key="4">
    <source>
        <dbReference type="ARBA" id="ARBA00022825"/>
    </source>
</evidence>
<evidence type="ECO:0000259" key="9">
    <source>
        <dbReference type="Pfam" id="PF00082"/>
    </source>
</evidence>
<evidence type="ECO:0000256" key="5">
    <source>
        <dbReference type="PIRSR" id="PIRSR615500-1"/>
    </source>
</evidence>
<protein>
    <recommendedName>
        <fullName evidence="9">Peptidase S8/S53 domain-containing protein</fullName>
    </recommendedName>
</protein>
<dbReference type="GO" id="GO:0004252">
    <property type="term" value="F:serine-type endopeptidase activity"/>
    <property type="evidence" value="ECO:0007669"/>
    <property type="project" value="UniProtKB-UniRule"/>
</dbReference>
<feature type="active site" description="Charge relay system" evidence="5 6">
    <location>
        <position position="405"/>
    </location>
</feature>
<name>A0A2H0NHX4_9BACT</name>
<accession>A0A2H0NHX4</accession>
<dbReference type="Proteomes" id="UP000230707">
    <property type="component" value="Unassembled WGS sequence"/>
</dbReference>
<evidence type="ECO:0000313" key="10">
    <source>
        <dbReference type="EMBL" id="PIR08463.1"/>
    </source>
</evidence>
<dbReference type="SUPFAM" id="SSF52743">
    <property type="entry name" value="Subtilisin-like"/>
    <property type="match status" value="1"/>
</dbReference>
<keyword evidence="8" id="KW-0732">Signal</keyword>
<feature type="active site" description="Charge relay system" evidence="5 6">
    <location>
        <position position="207"/>
    </location>
</feature>
<dbReference type="GO" id="GO:0006508">
    <property type="term" value="P:proteolysis"/>
    <property type="evidence" value="ECO:0007669"/>
    <property type="project" value="UniProtKB-KW"/>
</dbReference>
<comment type="similarity">
    <text evidence="1 6">Belongs to the peptidase S8 family.</text>
</comment>
<proteinExistence type="inferred from homology"/>
<keyword evidence="2 6" id="KW-0645">Protease</keyword>
<evidence type="ECO:0000256" key="8">
    <source>
        <dbReference type="SAM" id="SignalP"/>
    </source>
</evidence>
<evidence type="ECO:0000256" key="6">
    <source>
        <dbReference type="PROSITE-ProRule" id="PRU01240"/>
    </source>
</evidence>
<keyword evidence="3 6" id="KW-0378">Hydrolase</keyword>
<comment type="caution">
    <text evidence="10">The sequence shown here is derived from an EMBL/GenBank/DDBJ whole genome shotgun (WGS) entry which is preliminary data.</text>
</comment>
<dbReference type="InterPro" id="IPR036852">
    <property type="entry name" value="Peptidase_S8/S53_dom_sf"/>
</dbReference>
<dbReference type="PANTHER" id="PTHR43806">
    <property type="entry name" value="PEPTIDASE S8"/>
    <property type="match status" value="1"/>
</dbReference>
<dbReference type="InterPro" id="IPR015500">
    <property type="entry name" value="Peptidase_S8_subtilisin-rel"/>
</dbReference>
<feature type="region of interest" description="Disordered" evidence="7">
    <location>
        <begin position="469"/>
        <end position="502"/>
    </location>
</feature>
<sequence>MSFHIKRAAICLWMVILLLLSGRVVASAQNIEPNKSSVDNSSTNQIFVHLKGETKASSMLSVASSLPDAEYAGGIPNTRTLIYKVDGDVEKAVEDVKKNGNVADASVVPYWYALDITLDDAYKDQLWALDSMNVRGSGDKAWNLFVDKTQLNDKTSAIKVAVFDSGVNGNHPDLAGKVVNSIICKGSEASGTYVVTCSQGGIDDGGHGTHVAGIIGAIPNNQGIAGIGWGTKIIAVKVLHEGGRGTLAEIMYGLNWVADHAQSDNIKIVNLSLGGSIYDSTIKQELQNVMDSLWSKGVVVVAAAGNSGDTGNPVFYPAAFRNVLSVASVDRNNNLAPYSEYNDPVKTDPPYVTDGHWIDVAAPGGSCSVSTKQDCILSTWNDSSKPCTEGVPDNTGSYCYMNGTSQASPYVAGLVALVWARNPSLSNADVVSIIQTTANHEAPKVGGNNATVFGAVNAFAAVNSALSAPTVTPGASTTPRPSSTVSPSPTGIRPPVTPSRTP</sequence>
<reference evidence="10 11" key="1">
    <citation type="submission" date="2017-09" db="EMBL/GenBank/DDBJ databases">
        <title>Depth-based differentiation of microbial function through sediment-hosted aquifers and enrichment of novel symbionts in the deep terrestrial subsurface.</title>
        <authorList>
            <person name="Probst A.J."/>
            <person name="Ladd B."/>
            <person name="Jarett J.K."/>
            <person name="Geller-Mcgrath D.E."/>
            <person name="Sieber C.M."/>
            <person name="Emerson J.B."/>
            <person name="Anantharaman K."/>
            <person name="Thomas B.C."/>
            <person name="Malmstrom R."/>
            <person name="Stieglmeier M."/>
            <person name="Klingl A."/>
            <person name="Woyke T."/>
            <person name="Ryan C.M."/>
            <person name="Banfield J.F."/>
        </authorList>
    </citation>
    <scope>NUCLEOTIDE SEQUENCE [LARGE SCALE GENOMIC DNA]</scope>
    <source>
        <strain evidence="10">CG11_big_fil_rev_8_21_14_0_20_37_11</strain>
    </source>
</reference>
<evidence type="ECO:0000256" key="3">
    <source>
        <dbReference type="ARBA" id="ARBA00022801"/>
    </source>
</evidence>
<keyword evidence="4 6" id="KW-0720">Serine protease</keyword>
<dbReference type="EMBL" id="PCWS01000066">
    <property type="protein sequence ID" value="PIR08463.1"/>
    <property type="molecule type" value="Genomic_DNA"/>
</dbReference>
<dbReference type="Pfam" id="PF00082">
    <property type="entry name" value="Peptidase_S8"/>
    <property type="match status" value="1"/>
</dbReference>
<dbReference type="Gene3D" id="3.40.50.200">
    <property type="entry name" value="Peptidase S8/S53 domain"/>
    <property type="match status" value="1"/>
</dbReference>
<dbReference type="PROSITE" id="PS00137">
    <property type="entry name" value="SUBTILASE_HIS"/>
    <property type="match status" value="1"/>
</dbReference>
<evidence type="ECO:0000256" key="1">
    <source>
        <dbReference type="ARBA" id="ARBA00011073"/>
    </source>
</evidence>
<dbReference type="InterPro" id="IPR000209">
    <property type="entry name" value="Peptidase_S8/S53_dom"/>
</dbReference>